<accession>A0A8K0RE35</accession>
<evidence type="ECO:0000313" key="3">
    <source>
        <dbReference type="EMBL" id="KAH7091138.1"/>
    </source>
</evidence>
<evidence type="ECO:0000256" key="1">
    <source>
        <dbReference type="SAM" id="SignalP"/>
    </source>
</evidence>
<reference evidence="3" key="1">
    <citation type="journal article" date="2021" name="Nat. Commun.">
        <title>Genetic determinants of endophytism in the Arabidopsis root mycobiome.</title>
        <authorList>
            <person name="Mesny F."/>
            <person name="Miyauchi S."/>
            <person name="Thiergart T."/>
            <person name="Pickel B."/>
            <person name="Atanasova L."/>
            <person name="Karlsson M."/>
            <person name="Huettel B."/>
            <person name="Barry K.W."/>
            <person name="Haridas S."/>
            <person name="Chen C."/>
            <person name="Bauer D."/>
            <person name="Andreopoulos W."/>
            <person name="Pangilinan J."/>
            <person name="LaButti K."/>
            <person name="Riley R."/>
            <person name="Lipzen A."/>
            <person name="Clum A."/>
            <person name="Drula E."/>
            <person name="Henrissat B."/>
            <person name="Kohler A."/>
            <person name="Grigoriev I.V."/>
            <person name="Martin F.M."/>
            <person name="Hacquard S."/>
        </authorList>
    </citation>
    <scope>NUCLEOTIDE SEQUENCE</scope>
    <source>
        <strain evidence="3">MPI-SDFR-AT-0120</strain>
    </source>
</reference>
<dbReference type="SUPFAM" id="SSF49899">
    <property type="entry name" value="Concanavalin A-like lectins/glucanases"/>
    <property type="match status" value="1"/>
</dbReference>
<dbReference type="InterPro" id="IPR013320">
    <property type="entry name" value="ConA-like_dom_sf"/>
</dbReference>
<feature type="signal peptide" evidence="1">
    <location>
        <begin position="1"/>
        <end position="19"/>
    </location>
</feature>
<sequence>MSLSLIIPSAFLLFTLASAAPLTTPALTPDISPIFTPDSPPILEDRASNATCAPGGLFDLSVFTLQLPTGTPGKVDSISPSKLSGCDGWQSKDYFYIQNGALVTKVPGSSDSSGCVTTTNSKHCRTELRESNPNSWDPKGSTNRLTVQLAVPKPDDSKYGTVIGQVKIDGSISTKPLAELFYAKDGTLTIGVSQIPNVSSLKMTKVGHVAVGETFEYQLKYEKGKFSVKIANGQEQVMSTGDVDSPKSYFKVGNYNQGDSPSEVHIYKIDVQH</sequence>
<dbReference type="OrthoDB" id="77013at2759"/>
<keyword evidence="1" id="KW-0732">Signal</keyword>
<dbReference type="InterPro" id="IPR014895">
    <property type="entry name" value="Alginate_lyase_2"/>
</dbReference>
<organism evidence="3 4">
    <name type="scientific">Paraphoma chrysanthemicola</name>
    <dbReference type="NCBI Taxonomy" id="798071"/>
    <lineage>
        <taxon>Eukaryota</taxon>
        <taxon>Fungi</taxon>
        <taxon>Dikarya</taxon>
        <taxon>Ascomycota</taxon>
        <taxon>Pezizomycotina</taxon>
        <taxon>Dothideomycetes</taxon>
        <taxon>Pleosporomycetidae</taxon>
        <taxon>Pleosporales</taxon>
        <taxon>Pleosporineae</taxon>
        <taxon>Phaeosphaeriaceae</taxon>
        <taxon>Paraphoma</taxon>
    </lineage>
</organism>
<dbReference type="GO" id="GO:0016829">
    <property type="term" value="F:lyase activity"/>
    <property type="evidence" value="ECO:0007669"/>
    <property type="project" value="UniProtKB-KW"/>
</dbReference>
<keyword evidence="4" id="KW-1185">Reference proteome</keyword>
<dbReference type="AlphaFoldDB" id="A0A8K0RE35"/>
<evidence type="ECO:0000313" key="4">
    <source>
        <dbReference type="Proteomes" id="UP000813461"/>
    </source>
</evidence>
<dbReference type="Pfam" id="PF08787">
    <property type="entry name" value="Alginate_lyase2"/>
    <property type="match status" value="1"/>
</dbReference>
<proteinExistence type="predicted"/>
<feature type="chain" id="PRO_5035442203" evidence="1">
    <location>
        <begin position="20"/>
        <end position="273"/>
    </location>
</feature>
<feature type="domain" description="Alginate lyase 2" evidence="2">
    <location>
        <begin position="58"/>
        <end position="273"/>
    </location>
</feature>
<keyword evidence="3" id="KW-0456">Lyase</keyword>
<protein>
    <submittedName>
        <fullName evidence="3">Polysaccharide lyase family 7 protein</fullName>
    </submittedName>
</protein>
<dbReference type="Proteomes" id="UP000813461">
    <property type="component" value="Unassembled WGS sequence"/>
</dbReference>
<evidence type="ECO:0000259" key="2">
    <source>
        <dbReference type="Pfam" id="PF08787"/>
    </source>
</evidence>
<dbReference type="EMBL" id="JAGMVJ010000004">
    <property type="protein sequence ID" value="KAH7091138.1"/>
    <property type="molecule type" value="Genomic_DNA"/>
</dbReference>
<dbReference type="Gene3D" id="2.60.120.200">
    <property type="match status" value="1"/>
</dbReference>
<gene>
    <name evidence="3" type="ORF">FB567DRAFT_545899</name>
</gene>
<comment type="caution">
    <text evidence="3">The sequence shown here is derived from an EMBL/GenBank/DDBJ whole genome shotgun (WGS) entry which is preliminary data.</text>
</comment>
<name>A0A8K0RE35_9PLEO</name>